<dbReference type="GO" id="GO:0022857">
    <property type="term" value="F:transmembrane transporter activity"/>
    <property type="evidence" value="ECO:0007669"/>
    <property type="project" value="InterPro"/>
</dbReference>
<comment type="caution">
    <text evidence="8">The sequence shown here is derived from an EMBL/GenBank/DDBJ whole genome shotgun (WGS) entry which is preliminary data.</text>
</comment>
<evidence type="ECO:0000256" key="7">
    <source>
        <dbReference type="SAM" id="Phobius"/>
    </source>
</evidence>
<proteinExistence type="inferred from homology"/>
<evidence type="ECO:0000256" key="2">
    <source>
        <dbReference type="ARBA" id="ARBA00022475"/>
    </source>
</evidence>
<feature type="transmembrane region" description="Helical" evidence="7">
    <location>
        <begin position="55"/>
        <end position="76"/>
    </location>
</feature>
<evidence type="ECO:0000256" key="1">
    <source>
        <dbReference type="ARBA" id="ARBA00004651"/>
    </source>
</evidence>
<dbReference type="AlphaFoldDB" id="A0A3N5BIM8"/>
<gene>
    <name evidence="8" type="ORF">EDD62_1260</name>
</gene>
<protein>
    <submittedName>
        <fullName evidence="8">Paired small multidrug resistance pump</fullName>
    </submittedName>
</protein>
<evidence type="ECO:0000256" key="4">
    <source>
        <dbReference type="ARBA" id="ARBA00022989"/>
    </source>
</evidence>
<evidence type="ECO:0000313" key="9">
    <source>
        <dbReference type="Proteomes" id="UP000277108"/>
    </source>
</evidence>
<dbReference type="PANTHER" id="PTHR30561:SF7">
    <property type="entry name" value="GUANIDINIUM EFFLUX SYSTEM SUBUNIT GDNC-RELATED"/>
    <property type="match status" value="1"/>
</dbReference>
<dbReference type="Pfam" id="PF00893">
    <property type="entry name" value="Multi_Drug_Res"/>
    <property type="match status" value="1"/>
</dbReference>
<comment type="similarity">
    <text evidence="6">Belongs to the drug/metabolite transporter (DMT) superfamily. Small multidrug resistance (SMR) (TC 2.A.7.1) family.</text>
</comment>
<dbReference type="InterPro" id="IPR037185">
    <property type="entry name" value="EmrE-like"/>
</dbReference>
<dbReference type="Proteomes" id="UP000277108">
    <property type="component" value="Unassembled WGS sequence"/>
</dbReference>
<keyword evidence="3 6" id="KW-0812">Transmembrane</keyword>
<keyword evidence="5 7" id="KW-0472">Membrane</keyword>
<feature type="transmembrane region" description="Helical" evidence="7">
    <location>
        <begin position="82"/>
        <end position="100"/>
    </location>
</feature>
<keyword evidence="9" id="KW-1185">Reference proteome</keyword>
<sequence>MKYYLYLIGTCLSEIVWVVGFNIANGWLDWFYVILFVTFDFYLLSKACEGLPTSTVYATFAGIGTVGTVLIDMYWFDNTLSLIHLVCIALIAIGVIGLHLSDHYKGVS</sequence>
<dbReference type="RefSeq" id="WP_331463354.1">
    <property type="nucleotide sequence ID" value="NZ_RKRK01000003.1"/>
</dbReference>
<name>A0A3N5BIM8_9BACL</name>
<reference evidence="8 9" key="1">
    <citation type="submission" date="2018-11" db="EMBL/GenBank/DDBJ databases">
        <title>Genomic Encyclopedia of Type Strains, Phase IV (KMG-IV): sequencing the most valuable type-strain genomes for metagenomic binning, comparative biology and taxonomic classification.</title>
        <authorList>
            <person name="Goeker M."/>
        </authorList>
    </citation>
    <scope>NUCLEOTIDE SEQUENCE [LARGE SCALE GENOMIC DNA]</scope>
    <source>
        <strain evidence="8 9">DSM 29158</strain>
    </source>
</reference>
<evidence type="ECO:0000256" key="5">
    <source>
        <dbReference type="ARBA" id="ARBA00023136"/>
    </source>
</evidence>
<keyword evidence="2" id="KW-1003">Cell membrane</keyword>
<dbReference type="Gene3D" id="1.10.3730.20">
    <property type="match status" value="1"/>
</dbReference>
<dbReference type="PANTHER" id="PTHR30561">
    <property type="entry name" value="SMR FAMILY PROTON-DEPENDENT DRUG EFFLUX TRANSPORTER SUGE"/>
    <property type="match status" value="1"/>
</dbReference>
<dbReference type="InterPro" id="IPR000390">
    <property type="entry name" value="Small_drug/metabolite_transptr"/>
</dbReference>
<evidence type="ECO:0000256" key="3">
    <source>
        <dbReference type="ARBA" id="ARBA00022692"/>
    </source>
</evidence>
<organism evidence="8 9">
    <name type="scientific">Abyssicoccus albus</name>
    <dbReference type="NCBI Taxonomy" id="1817405"/>
    <lineage>
        <taxon>Bacteria</taxon>
        <taxon>Bacillati</taxon>
        <taxon>Bacillota</taxon>
        <taxon>Bacilli</taxon>
        <taxon>Bacillales</taxon>
        <taxon>Abyssicoccaceae</taxon>
    </lineage>
</organism>
<evidence type="ECO:0000313" key="8">
    <source>
        <dbReference type="EMBL" id="RPF56609.1"/>
    </source>
</evidence>
<dbReference type="GO" id="GO:0005886">
    <property type="term" value="C:plasma membrane"/>
    <property type="evidence" value="ECO:0007669"/>
    <property type="project" value="UniProtKB-SubCell"/>
</dbReference>
<evidence type="ECO:0000256" key="6">
    <source>
        <dbReference type="RuleBase" id="RU003942"/>
    </source>
</evidence>
<comment type="subcellular location">
    <subcellularLocation>
        <location evidence="1 6">Cell membrane</location>
        <topology evidence="1 6">Multi-pass membrane protein</topology>
    </subcellularLocation>
</comment>
<dbReference type="SUPFAM" id="SSF103481">
    <property type="entry name" value="Multidrug resistance efflux transporter EmrE"/>
    <property type="match status" value="1"/>
</dbReference>
<keyword evidence="4 7" id="KW-1133">Transmembrane helix</keyword>
<dbReference type="InterPro" id="IPR045324">
    <property type="entry name" value="Small_multidrug_res"/>
</dbReference>
<accession>A0A3N5BIM8</accession>
<dbReference type="EMBL" id="RKRK01000003">
    <property type="protein sequence ID" value="RPF56609.1"/>
    <property type="molecule type" value="Genomic_DNA"/>
</dbReference>